<sequence>MGLFVRHRVAANLLMVIMILSGTWALSQLNRQFFPNFALDIITVSVVWRGASAEDVSRSITERLEEELRALDDLKKLDSTSAYGLATLTLEYYEGTDMGIALDKVKERIGQIRELPLDSETPEIRLVSRYENIARVLVTGPEDPQELRRLVHKFERDLLNRGIAKVDIAGLPQQEIAIQIPVGNLRELEMSLGQVANRVADISRDLPAGTIGRDDVARQLRSLDQRRDSRAFADIPLTAQSDGRLIRLGDVATIERRDRDGETRLFYQGKPAVELQLKRTESGDSLQGAEILIQWLQAVRPTLPEGIKLHLFDQSWELVKERIGLLLKNGGGGLVLVVGILFLFLSGRVAIWVAIGIPVSFLATLAVLWVAGGSINMISLFALIMALGIIVDDAIVVGEDALAQHQQGLSPLAAAEGGARHMLLPVLASSLTTVAAFLPLMLIGDVTGNILFDIPLVVICVILASLVESFLVLPGHLRYSFEKMKIGREGKVRLRLNQVFDRFRKRIFRPLALFAIQNRWITVSAALGLLLVVLGLLLGGRISFTFFPSPEGKVVYANTSFAPGTPPQRVAAFIMELERTLYDTEAAFGQDLIVASIVKLGSATTAGGRAARNGDRFGSITVELVSPDRREVRNQAFIQAWQERIKLPPGIESFTLSERQTGPPGQDLDIVLLGEDERALKGAAVELAEALSKIPGVSAVEDDLPYGQEQLIYRLTPEGQSLELTVEAVGRQLRAAYEGRLVQIFQDGGDEIEVRVLLPDNERYRLASLTHLAIQLPNGGIAPLDTVVDLESRRGFDVLRHTQGKLAVHVSGNVDRKVNNSNRILAGLEHSFLPELRTRYGIQTLFEGRAEEQRDTLGDMQHGLLLALAMIYLILAGVFSSYGWPLVVMAAIPFGLIGAILGHYVMGIDLTILSLFGFFGLSGIVVNDSIILVTFYKQLREQGHPCDIALVEAACQRLRAVLLTSLTTIAGLTPLLFERSFQAQFLIPMAVSISFGLMFSTVLVLLVIPALLSIYERTLLWFKPSPEEDIASEPEVAADAGQAPVRRLSGISE</sequence>
<dbReference type="OrthoDB" id="5287122at2"/>
<evidence type="ECO:0000313" key="3">
    <source>
        <dbReference type="EMBL" id="KFI18117.1"/>
    </source>
</evidence>
<dbReference type="PRINTS" id="PR00702">
    <property type="entry name" value="ACRIFLAVINRP"/>
</dbReference>
<keyword evidence="2" id="KW-0472">Membrane</keyword>
<dbReference type="Gene3D" id="1.20.1640.10">
    <property type="entry name" value="Multidrug efflux transporter AcrB transmembrane domain"/>
    <property type="match status" value="2"/>
</dbReference>
<feature type="transmembrane region" description="Helical" evidence="2">
    <location>
        <begin position="351"/>
        <end position="371"/>
    </location>
</feature>
<dbReference type="GO" id="GO:0042910">
    <property type="term" value="F:xenobiotic transmembrane transporter activity"/>
    <property type="evidence" value="ECO:0007669"/>
    <property type="project" value="TreeGrafter"/>
</dbReference>
<organism evidence="3 4">
    <name type="scientific">Nitrosococcus oceani C-27</name>
    <dbReference type="NCBI Taxonomy" id="314279"/>
    <lineage>
        <taxon>Bacteria</taxon>
        <taxon>Pseudomonadati</taxon>
        <taxon>Pseudomonadota</taxon>
        <taxon>Gammaproteobacteria</taxon>
        <taxon>Chromatiales</taxon>
        <taxon>Chromatiaceae</taxon>
        <taxon>Nitrosococcus</taxon>
    </lineage>
</organism>
<keyword evidence="2" id="KW-1133">Transmembrane helix</keyword>
<dbReference type="Pfam" id="PF00873">
    <property type="entry name" value="ACR_tran"/>
    <property type="match status" value="1"/>
</dbReference>
<feature type="transmembrane region" description="Helical" evidence="2">
    <location>
        <begin position="378"/>
        <end position="398"/>
    </location>
</feature>
<protein>
    <submittedName>
        <fullName evidence="3">Acriflavin resistance protein</fullName>
    </submittedName>
</protein>
<dbReference type="InterPro" id="IPR001036">
    <property type="entry name" value="Acrflvin-R"/>
</dbReference>
<feature type="transmembrane region" description="Helical" evidence="2">
    <location>
        <begin position="989"/>
        <end position="1015"/>
    </location>
</feature>
<dbReference type="SUPFAM" id="SSF82693">
    <property type="entry name" value="Multidrug efflux transporter AcrB pore domain, PN1, PN2, PC1 and PC2 subdomains"/>
    <property type="match status" value="2"/>
</dbReference>
<gene>
    <name evidence="3" type="ORF">IB75_15585</name>
</gene>
<name>A0A0E2ZIL5_9GAMM</name>
<comment type="caution">
    <text evidence="3">The sequence shown here is derived from an EMBL/GenBank/DDBJ whole genome shotgun (WGS) entry which is preliminary data.</text>
</comment>
<feature type="transmembrane region" description="Helical" evidence="2">
    <location>
        <begin position="418"/>
        <end position="443"/>
    </location>
</feature>
<dbReference type="SUPFAM" id="SSF82714">
    <property type="entry name" value="Multidrug efflux transporter AcrB TolC docking domain, DN and DC subdomains"/>
    <property type="match status" value="2"/>
</dbReference>
<evidence type="ECO:0000256" key="2">
    <source>
        <dbReference type="SAM" id="Phobius"/>
    </source>
</evidence>
<dbReference type="EMBL" id="JPGN01000087">
    <property type="protein sequence ID" value="KFI18117.1"/>
    <property type="molecule type" value="Genomic_DNA"/>
</dbReference>
<dbReference type="HOGENOM" id="CLU_002755_1_2_6"/>
<feature type="transmembrane region" description="Helical" evidence="2">
    <location>
        <begin position="450"/>
        <end position="473"/>
    </location>
</feature>
<feature type="transmembrane region" description="Helical" evidence="2">
    <location>
        <begin position="863"/>
        <end position="880"/>
    </location>
</feature>
<feature type="transmembrane region" description="Helical" evidence="2">
    <location>
        <begin position="325"/>
        <end position="345"/>
    </location>
</feature>
<dbReference type="Proteomes" id="UP000028839">
    <property type="component" value="Unassembled WGS sequence"/>
</dbReference>
<accession>A0A0E2ZIL5</accession>
<dbReference type="GO" id="GO:0005886">
    <property type="term" value="C:plasma membrane"/>
    <property type="evidence" value="ECO:0007669"/>
    <property type="project" value="TreeGrafter"/>
</dbReference>
<dbReference type="Gene3D" id="3.30.70.1430">
    <property type="entry name" value="Multidrug efflux transporter AcrB pore domain"/>
    <property type="match status" value="2"/>
</dbReference>
<dbReference type="Gene3D" id="3.30.70.1320">
    <property type="entry name" value="Multidrug efflux transporter AcrB pore domain like"/>
    <property type="match status" value="1"/>
</dbReference>
<keyword evidence="2" id="KW-0812">Transmembrane</keyword>
<dbReference type="AlphaFoldDB" id="A0A0E2ZIL5"/>
<dbReference type="Gene3D" id="3.30.70.1440">
    <property type="entry name" value="Multidrug efflux transporter AcrB pore domain"/>
    <property type="match status" value="1"/>
</dbReference>
<dbReference type="PANTHER" id="PTHR32063:SF33">
    <property type="entry name" value="RND SUPERFAMILY EFFLUX PUMP PERMEASE COMPONENT"/>
    <property type="match status" value="1"/>
</dbReference>
<evidence type="ECO:0000256" key="1">
    <source>
        <dbReference type="SAM" id="MobiDB-lite"/>
    </source>
</evidence>
<dbReference type="PANTHER" id="PTHR32063">
    <property type="match status" value="1"/>
</dbReference>
<feature type="transmembrane region" description="Helical" evidence="2">
    <location>
        <begin position="520"/>
        <end position="539"/>
    </location>
</feature>
<feature type="transmembrane region" description="Helical" evidence="2">
    <location>
        <begin position="956"/>
        <end position="977"/>
    </location>
</feature>
<proteinExistence type="predicted"/>
<reference evidence="3 4" key="1">
    <citation type="submission" date="2014-07" db="EMBL/GenBank/DDBJ databases">
        <title>Comparative analysis of Nitrosococcus oceani genome inventories of strains from Pacific and Atlantic gyres.</title>
        <authorList>
            <person name="Lim C.K."/>
            <person name="Wang L."/>
            <person name="Sayavedra-Soto L.A."/>
            <person name="Klotz M.G."/>
        </authorList>
    </citation>
    <scope>NUCLEOTIDE SEQUENCE [LARGE SCALE GENOMIC DNA]</scope>
    <source>
        <strain evidence="3 4">C-27</strain>
    </source>
</reference>
<feature type="region of interest" description="Disordered" evidence="1">
    <location>
        <begin position="1033"/>
        <end position="1053"/>
    </location>
</feature>
<dbReference type="Gene3D" id="3.30.2090.10">
    <property type="entry name" value="Multidrug efflux transporter AcrB TolC docking domain, DN and DC subdomains"/>
    <property type="match status" value="2"/>
</dbReference>
<feature type="transmembrane region" description="Helical" evidence="2">
    <location>
        <begin position="912"/>
        <end position="936"/>
    </location>
</feature>
<feature type="transmembrane region" description="Helical" evidence="2">
    <location>
        <begin position="9"/>
        <end position="27"/>
    </location>
</feature>
<evidence type="ECO:0000313" key="4">
    <source>
        <dbReference type="Proteomes" id="UP000028839"/>
    </source>
</evidence>
<dbReference type="InterPro" id="IPR027463">
    <property type="entry name" value="AcrB_DN_DC_subdom"/>
</dbReference>
<feature type="transmembrane region" description="Helical" evidence="2">
    <location>
        <begin position="886"/>
        <end position="905"/>
    </location>
</feature>
<dbReference type="SUPFAM" id="SSF82866">
    <property type="entry name" value="Multidrug efflux transporter AcrB transmembrane domain"/>
    <property type="match status" value="2"/>
</dbReference>